<comment type="caution">
    <text evidence="2">The sequence shown here is derived from an EMBL/GenBank/DDBJ whole genome shotgun (WGS) entry which is preliminary data.</text>
</comment>
<evidence type="ECO:0000313" key="2">
    <source>
        <dbReference type="EMBL" id="SDK95275.1"/>
    </source>
</evidence>
<name>A0ABY0QJ87_CLOCO</name>
<dbReference type="InterPro" id="IPR025202">
    <property type="entry name" value="PLD-like_dom"/>
</dbReference>
<gene>
    <name evidence="2" type="ORF">SAMN05216497_10335</name>
</gene>
<sequence>MVESRLCKDISFLYNHNVSNTIGDKLKQLLFKAKREIVIVAPYISKNSLIDIIKNLDKVKIRILTRFSLEDFISGASDINVLSSIIKKNNIEIRYYSNLHAKVYIVDEEKAIITSANFTQNGMYNNLEYGVLIESNLNEMLNDINNLWENACIVNVDIMNLIYDNINVLSKNMKETYKFKNEINKINKKIIEEKRSHIYMSCNKNINKIPEYEALDLVINRCEMENIKEKIIKAYDIIKNNIPRDIRKSCSFRYIENKARADVAANIMNYRIFLLPYKNKPIVQIIYPKEDLNNLNSILLNQRLSSIKRWEFKSFECEILYFTLDEILKLEEIHWKSFKKGCIYAYNARKSRNRDSNMVVKF</sequence>
<dbReference type="SUPFAM" id="SSF56024">
    <property type="entry name" value="Phospholipase D/nuclease"/>
    <property type="match status" value="1"/>
</dbReference>
<dbReference type="RefSeq" id="WP_089863757.1">
    <property type="nucleotide sequence ID" value="NZ_FNGL01000003.1"/>
</dbReference>
<dbReference type="InterPro" id="IPR059166">
    <property type="entry name" value="PLD-like_cat"/>
</dbReference>
<dbReference type="Gene3D" id="3.30.870.10">
    <property type="entry name" value="Endonuclease Chain A"/>
    <property type="match status" value="1"/>
</dbReference>
<dbReference type="Proteomes" id="UP000198811">
    <property type="component" value="Unassembled WGS sequence"/>
</dbReference>
<proteinExistence type="predicted"/>
<dbReference type="SMART" id="SM00155">
    <property type="entry name" value="PLDc"/>
    <property type="match status" value="1"/>
</dbReference>
<keyword evidence="3" id="KW-1185">Reference proteome</keyword>
<reference evidence="2 3" key="1">
    <citation type="submission" date="2016-10" db="EMBL/GenBank/DDBJ databases">
        <authorList>
            <person name="Varghese N."/>
            <person name="Submissions S."/>
        </authorList>
    </citation>
    <scope>NUCLEOTIDE SEQUENCE [LARGE SCALE GENOMIC DNA]</scope>
    <source>
        <strain evidence="2 3">NLAE-zl-C224</strain>
    </source>
</reference>
<accession>A0ABY0QJ87</accession>
<evidence type="ECO:0000259" key="1">
    <source>
        <dbReference type="PROSITE" id="PS50035"/>
    </source>
</evidence>
<dbReference type="InterPro" id="IPR001736">
    <property type="entry name" value="PLipase_D/transphosphatidylase"/>
</dbReference>
<organism evidence="2 3">
    <name type="scientific">Clostridium cochlearium</name>
    <dbReference type="NCBI Taxonomy" id="1494"/>
    <lineage>
        <taxon>Bacteria</taxon>
        <taxon>Bacillati</taxon>
        <taxon>Bacillota</taxon>
        <taxon>Clostridia</taxon>
        <taxon>Eubacteriales</taxon>
        <taxon>Clostridiaceae</taxon>
        <taxon>Clostridium</taxon>
    </lineage>
</organism>
<protein>
    <submittedName>
        <fullName evidence="2">PLD-like domain-containing protein</fullName>
    </submittedName>
</protein>
<feature type="domain" description="PLD phosphodiesterase" evidence="1">
    <location>
        <begin position="95"/>
        <end position="122"/>
    </location>
</feature>
<dbReference type="Pfam" id="PF13091">
    <property type="entry name" value="PLDc_2"/>
    <property type="match status" value="1"/>
</dbReference>
<dbReference type="PROSITE" id="PS50035">
    <property type="entry name" value="PLD"/>
    <property type="match status" value="1"/>
</dbReference>
<dbReference type="EMBL" id="FNGL01000003">
    <property type="protein sequence ID" value="SDK95275.1"/>
    <property type="molecule type" value="Genomic_DNA"/>
</dbReference>
<dbReference type="CDD" id="cd09176">
    <property type="entry name" value="PLDc_unchar6"/>
    <property type="match status" value="1"/>
</dbReference>
<evidence type="ECO:0000313" key="3">
    <source>
        <dbReference type="Proteomes" id="UP000198811"/>
    </source>
</evidence>